<feature type="transmembrane region" description="Helical" evidence="5">
    <location>
        <begin position="60"/>
        <end position="85"/>
    </location>
</feature>
<dbReference type="Gene3D" id="1.25.40.10">
    <property type="entry name" value="Tetratricopeptide repeat domain"/>
    <property type="match status" value="1"/>
</dbReference>
<evidence type="ECO:0000256" key="4">
    <source>
        <dbReference type="ARBA" id="ARBA00023136"/>
    </source>
</evidence>
<feature type="transmembrane region" description="Helical" evidence="5">
    <location>
        <begin position="97"/>
        <end position="120"/>
    </location>
</feature>
<evidence type="ECO:0000256" key="2">
    <source>
        <dbReference type="ARBA" id="ARBA00022692"/>
    </source>
</evidence>
<dbReference type="Proteomes" id="UP000317691">
    <property type="component" value="Unassembled WGS sequence"/>
</dbReference>
<dbReference type="PANTHER" id="PTHR43066">
    <property type="entry name" value="RHOMBOID-RELATED PROTEIN"/>
    <property type="match status" value="1"/>
</dbReference>
<dbReference type="InterPro" id="IPR011990">
    <property type="entry name" value="TPR-like_helical_dom_sf"/>
</dbReference>
<evidence type="ECO:0000256" key="3">
    <source>
        <dbReference type="ARBA" id="ARBA00022989"/>
    </source>
</evidence>
<reference evidence="7 8" key="1">
    <citation type="journal article" date="2019" name="Nat. Microbiol.">
        <title>Mediterranean grassland soil C-N compound turnover is dependent on rainfall and depth, and is mediated by genomically divergent microorganisms.</title>
        <authorList>
            <person name="Diamond S."/>
            <person name="Andeer P.F."/>
            <person name="Li Z."/>
            <person name="Crits-Christoph A."/>
            <person name="Burstein D."/>
            <person name="Anantharaman K."/>
            <person name="Lane K.R."/>
            <person name="Thomas B.C."/>
            <person name="Pan C."/>
            <person name="Northen T.R."/>
            <person name="Banfield J.F."/>
        </authorList>
    </citation>
    <scope>NUCLEOTIDE SEQUENCE [LARGE SCALE GENOMIC DNA]</scope>
    <source>
        <strain evidence="7">WS_9</strain>
    </source>
</reference>
<keyword evidence="3 5" id="KW-1133">Transmembrane helix</keyword>
<feature type="transmembrane region" description="Helical" evidence="5">
    <location>
        <begin position="20"/>
        <end position="40"/>
    </location>
</feature>
<dbReference type="Pfam" id="PF01694">
    <property type="entry name" value="Rhomboid"/>
    <property type="match status" value="1"/>
</dbReference>
<dbReference type="GO" id="GO:0016020">
    <property type="term" value="C:membrane"/>
    <property type="evidence" value="ECO:0007669"/>
    <property type="project" value="UniProtKB-SubCell"/>
</dbReference>
<dbReference type="SUPFAM" id="SSF144091">
    <property type="entry name" value="Rhomboid-like"/>
    <property type="match status" value="1"/>
</dbReference>
<keyword evidence="7" id="KW-0378">Hydrolase</keyword>
<feature type="transmembrane region" description="Helical" evidence="5">
    <location>
        <begin position="199"/>
        <end position="219"/>
    </location>
</feature>
<evidence type="ECO:0000256" key="5">
    <source>
        <dbReference type="SAM" id="Phobius"/>
    </source>
</evidence>
<organism evidence="7 8">
    <name type="scientific">Eiseniibacteriota bacterium</name>
    <dbReference type="NCBI Taxonomy" id="2212470"/>
    <lineage>
        <taxon>Bacteria</taxon>
        <taxon>Candidatus Eiseniibacteriota</taxon>
    </lineage>
</organism>
<evidence type="ECO:0000259" key="6">
    <source>
        <dbReference type="Pfam" id="PF01694"/>
    </source>
</evidence>
<accession>A0A538TJV4</accession>
<keyword evidence="7" id="KW-0645">Protease</keyword>
<dbReference type="SUPFAM" id="SSF48452">
    <property type="entry name" value="TPR-like"/>
    <property type="match status" value="1"/>
</dbReference>
<dbReference type="GO" id="GO:0004252">
    <property type="term" value="F:serine-type endopeptidase activity"/>
    <property type="evidence" value="ECO:0007669"/>
    <property type="project" value="InterPro"/>
</dbReference>
<dbReference type="EMBL" id="VBOZ01000029">
    <property type="protein sequence ID" value="TMQ63890.1"/>
    <property type="molecule type" value="Genomic_DNA"/>
</dbReference>
<evidence type="ECO:0000256" key="1">
    <source>
        <dbReference type="ARBA" id="ARBA00004141"/>
    </source>
</evidence>
<gene>
    <name evidence="7" type="ORF">E6K79_09700</name>
</gene>
<dbReference type="InterPro" id="IPR035952">
    <property type="entry name" value="Rhomboid-like_sf"/>
</dbReference>
<feature type="domain" description="Peptidase S54 rhomboid" evidence="6">
    <location>
        <begin position="61"/>
        <end position="216"/>
    </location>
</feature>
<keyword evidence="2 5" id="KW-0812">Transmembrane</keyword>
<feature type="transmembrane region" description="Helical" evidence="5">
    <location>
        <begin position="126"/>
        <end position="148"/>
    </location>
</feature>
<protein>
    <submittedName>
        <fullName evidence="7">Rhomboid family intramembrane serine protease</fullName>
    </submittedName>
</protein>
<sequence>MYYFYWLPIGTDAKVRGIPWVTVSLVVANVVVFAALHTVSGAEALAYRLAFKPGEPTVPTAIASLFIHAGPLHLLENLLFLGVFGPPLESRLGRARFAIAFVGCGWLAHLAQAAWVMTVIPSMASIPIFGSSGAISGLMGLFLVRLYFARLRFASVSQLLLQGIVKAGPFTVPALAGIGFWFALQTFHHVGDAIPEMAIVGQLGGLLVGILFGWGLGLAGEGQVESRLAQGSRHAARAEWFAALGEYEAYLAKTPEDADVIAQVGRIHRVTHQEAVAADSFCKAIHIWLKRGENAKACDAYEEMKRLLGAVTLPAEDLLRVARACEELGRPGDASRAYEAFGRHYPDREGAAVAILKSAEIEQRTLNNPGRAKYLYDELLLRRLTPDIERVVREHVERTEAEIARSTTA</sequence>
<dbReference type="InterPro" id="IPR022764">
    <property type="entry name" value="Peptidase_S54_rhomboid_dom"/>
</dbReference>
<dbReference type="Gene3D" id="1.20.1540.10">
    <property type="entry name" value="Rhomboid-like"/>
    <property type="match status" value="1"/>
</dbReference>
<comment type="subcellular location">
    <subcellularLocation>
        <location evidence="1">Membrane</location>
        <topology evidence="1">Multi-pass membrane protein</topology>
    </subcellularLocation>
</comment>
<comment type="caution">
    <text evidence="7">The sequence shown here is derived from an EMBL/GenBank/DDBJ whole genome shotgun (WGS) entry which is preliminary data.</text>
</comment>
<dbReference type="AlphaFoldDB" id="A0A538TJV4"/>
<evidence type="ECO:0000313" key="7">
    <source>
        <dbReference type="EMBL" id="TMQ63890.1"/>
    </source>
</evidence>
<proteinExistence type="predicted"/>
<dbReference type="GO" id="GO:0006508">
    <property type="term" value="P:proteolysis"/>
    <property type="evidence" value="ECO:0007669"/>
    <property type="project" value="UniProtKB-KW"/>
</dbReference>
<name>A0A538TJV4_UNCEI</name>
<feature type="transmembrane region" description="Helical" evidence="5">
    <location>
        <begin position="160"/>
        <end position="184"/>
    </location>
</feature>
<keyword evidence="4 5" id="KW-0472">Membrane</keyword>
<evidence type="ECO:0000313" key="8">
    <source>
        <dbReference type="Proteomes" id="UP000317691"/>
    </source>
</evidence>
<dbReference type="PANTHER" id="PTHR43066:SF11">
    <property type="entry name" value="PEPTIDASE S54 RHOMBOID DOMAIN-CONTAINING PROTEIN"/>
    <property type="match status" value="1"/>
</dbReference>